<dbReference type="EMBL" id="JBDIZK010000011">
    <property type="protein sequence ID" value="MEN3748943.1"/>
    <property type="molecule type" value="Genomic_DNA"/>
</dbReference>
<accession>A0ABV0BBJ4</accession>
<comment type="caution">
    <text evidence="2">The sequence shown here is derived from an EMBL/GenBank/DDBJ whole genome shotgun (WGS) entry which is preliminary data.</text>
</comment>
<dbReference type="Proteomes" id="UP001427805">
    <property type="component" value="Unassembled WGS sequence"/>
</dbReference>
<gene>
    <name evidence="2" type="ORF">TPR58_17340</name>
</gene>
<dbReference type="Gene3D" id="3.10.450.50">
    <property type="match status" value="1"/>
</dbReference>
<dbReference type="InterPro" id="IPR032710">
    <property type="entry name" value="NTF2-like_dom_sf"/>
</dbReference>
<proteinExistence type="predicted"/>
<dbReference type="RefSeq" id="WP_346247987.1">
    <property type="nucleotide sequence ID" value="NZ_JBDIZK010000011.1"/>
</dbReference>
<reference evidence="2 3" key="1">
    <citation type="submission" date="2024-05" db="EMBL/GenBank/DDBJ databases">
        <title>Sphingomonas sp. HF-S3 16S ribosomal RNA gene Genome sequencing and assembly.</title>
        <authorList>
            <person name="Lee H."/>
        </authorList>
    </citation>
    <scope>NUCLEOTIDE SEQUENCE [LARGE SCALE GENOMIC DNA]</scope>
    <source>
        <strain evidence="2 3">HF-S3</strain>
    </source>
</reference>
<dbReference type="SUPFAM" id="SSF54427">
    <property type="entry name" value="NTF2-like"/>
    <property type="match status" value="1"/>
</dbReference>
<feature type="domain" description="SnoaL-like" evidence="1">
    <location>
        <begin position="22"/>
        <end position="121"/>
    </location>
</feature>
<dbReference type="InterPro" id="IPR037401">
    <property type="entry name" value="SnoaL-like"/>
</dbReference>
<keyword evidence="3" id="KW-1185">Reference proteome</keyword>
<evidence type="ECO:0000313" key="3">
    <source>
        <dbReference type="Proteomes" id="UP001427805"/>
    </source>
</evidence>
<protein>
    <submittedName>
        <fullName evidence="2">Nuclear transport factor 2 family protein</fullName>
    </submittedName>
</protein>
<sequence>MTDEIESFSALLRVALGDRIAADATSFLDMLADDAVMDFPYAPPGMTTRLDGKAAIARHLQDLGGQIAFDRMGHPTVFATTDADVTLVEFDGFGRGVSTGEPYDQRYLSIIRTRDGRIVHYRDYWNPLVILRALRGAAVVDALAGEAADHG</sequence>
<evidence type="ECO:0000313" key="2">
    <source>
        <dbReference type="EMBL" id="MEN3748943.1"/>
    </source>
</evidence>
<evidence type="ECO:0000259" key="1">
    <source>
        <dbReference type="Pfam" id="PF12680"/>
    </source>
</evidence>
<name>A0ABV0BBJ4_9SPHN</name>
<dbReference type="Pfam" id="PF12680">
    <property type="entry name" value="SnoaL_2"/>
    <property type="match status" value="1"/>
</dbReference>
<organism evidence="2 3">
    <name type="scientific">Sphingomonas rustica</name>
    <dbReference type="NCBI Taxonomy" id="3103142"/>
    <lineage>
        <taxon>Bacteria</taxon>
        <taxon>Pseudomonadati</taxon>
        <taxon>Pseudomonadota</taxon>
        <taxon>Alphaproteobacteria</taxon>
        <taxon>Sphingomonadales</taxon>
        <taxon>Sphingomonadaceae</taxon>
        <taxon>Sphingomonas</taxon>
    </lineage>
</organism>